<evidence type="ECO:0000256" key="1">
    <source>
        <dbReference type="ARBA" id="ARBA00023157"/>
    </source>
</evidence>
<proteinExistence type="predicted"/>
<accession>A0AAD5FE58</accession>
<dbReference type="PROSITE" id="PS00615">
    <property type="entry name" value="C_TYPE_LECTIN_1"/>
    <property type="match status" value="2"/>
</dbReference>
<dbReference type="Gene3D" id="3.10.100.10">
    <property type="entry name" value="Mannose-Binding Protein A, subunit A"/>
    <property type="match status" value="3"/>
</dbReference>
<dbReference type="Proteomes" id="UP001205998">
    <property type="component" value="Unassembled WGS sequence"/>
</dbReference>
<evidence type="ECO:0000259" key="2">
    <source>
        <dbReference type="PROSITE" id="PS50041"/>
    </source>
</evidence>
<comment type="caution">
    <text evidence="3">The sequence shown here is derived from an EMBL/GenBank/DDBJ whole genome shotgun (WGS) entry which is preliminary data.</text>
</comment>
<organism evidence="3 4">
    <name type="scientific">Silurus asotus</name>
    <name type="common">Amur catfish</name>
    <name type="synonym">Parasilurus asotus</name>
    <dbReference type="NCBI Taxonomy" id="30991"/>
    <lineage>
        <taxon>Eukaryota</taxon>
        <taxon>Metazoa</taxon>
        <taxon>Chordata</taxon>
        <taxon>Craniata</taxon>
        <taxon>Vertebrata</taxon>
        <taxon>Euteleostomi</taxon>
        <taxon>Actinopterygii</taxon>
        <taxon>Neopterygii</taxon>
        <taxon>Teleostei</taxon>
        <taxon>Ostariophysi</taxon>
        <taxon>Siluriformes</taxon>
        <taxon>Siluridae</taxon>
        <taxon>Silurus</taxon>
    </lineage>
</organism>
<dbReference type="AlphaFoldDB" id="A0AAD5FE58"/>
<evidence type="ECO:0000313" key="3">
    <source>
        <dbReference type="EMBL" id="KAI5613405.1"/>
    </source>
</evidence>
<reference evidence="3" key="1">
    <citation type="submission" date="2018-07" db="EMBL/GenBank/DDBJ databases">
        <title>Comparative genomics of catfishes provides insights into carnivory and benthic adaptation.</title>
        <authorList>
            <person name="Zhang Y."/>
            <person name="Wang D."/>
            <person name="Peng Z."/>
            <person name="Zheng S."/>
            <person name="Shao F."/>
            <person name="Tao W."/>
        </authorList>
    </citation>
    <scope>NUCLEOTIDE SEQUENCE</scope>
    <source>
        <strain evidence="3">Chongqing</strain>
    </source>
</reference>
<dbReference type="PANTHER" id="PTHR45784">
    <property type="entry name" value="C-TYPE LECTIN DOMAIN FAMILY 20 MEMBER A-RELATED"/>
    <property type="match status" value="1"/>
</dbReference>
<dbReference type="PANTHER" id="PTHR45784:SF3">
    <property type="entry name" value="C-TYPE LECTIN DOMAIN FAMILY 4 MEMBER K-LIKE-RELATED"/>
    <property type="match status" value="1"/>
</dbReference>
<feature type="domain" description="C-type lectin" evidence="2">
    <location>
        <begin position="136"/>
        <end position="255"/>
    </location>
</feature>
<dbReference type="InterPro" id="IPR001304">
    <property type="entry name" value="C-type_lectin-like"/>
</dbReference>
<dbReference type="SUPFAM" id="SSF56436">
    <property type="entry name" value="C-type lectin-like"/>
    <property type="match status" value="3"/>
</dbReference>
<sequence length="346" mass="40571">MFLTVVCGVTAYIPHRYHFVNENKTWSDAQTYCRDKYTDLATISNMDEMEKLNITLKNETAKLAWIGLKSESFGEWKWSLADQTFYRDGDTYRKWSKTEPNNAGGKEFCVMMSRRSGSWLDEKCDKKLCFVCYDEKQSTRYILVESNKTWYEAQNYCREKHTDLVSMRNHSENKEIEKVNKKDSSTCTQTSNAIDCVWIGLFNDSWKWSDQSKSSFRYWSSDKPSNDLECAAVSGSEQHYWNNVSCTEQLPFICHEDNLILIKKNLTWKEALRYCRNHHHDLVSVRSEEMQPWVKKVARNASTEHVWLGLRHTCALGFWYWVTGEMICYQDWAPGNGTGTEDCSNE</sequence>
<feature type="domain" description="C-type lectin" evidence="2">
    <location>
        <begin position="12"/>
        <end position="133"/>
    </location>
</feature>
<dbReference type="SMART" id="SM00034">
    <property type="entry name" value="CLECT"/>
    <property type="match status" value="2"/>
</dbReference>
<dbReference type="Pfam" id="PF00059">
    <property type="entry name" value="Lectin_C"/>
    <property type="match status" value="3"/>
</dbReference>
<keyword evidence="1" id="KW-1015">Disulfide bond</keyword>
<dbReference type="InterPro" id="IPR016186">
    <property type="entry name" value="C-type_lectin-like/link_sf"/>
</dbReference>
<gene>
    <name evidence="3" type="ORF">C0J50_11362</name>
</gene>
<dbReference type="CDD" id="cd00037">
    <property type="entry name" value="CLECT"/>
    <property type="match status" value="1"/>
</dbReference>
<dbReference type="EMBL" id="MU562910">
    <property type="protein sequence ID" value="KAI5613405.1"/>
    <property type="molecule type" value="Genomic_DNA"/>
</dbReference>
<name>A0AAD5FE58_SILAS</name>
<dbReference type="InterPro" id="IPR018378">
    <property type="entry name" value="C-type_lectin_CS"/>
</dbReference>
<dbReference type="InterPro" id="IPR016187">
    <property type="entry name" value="CTDL_fold"/>
</dbReference>
<feature type="non-terminal residue" evidence="3">
    <location>
        <position position="346"/>
    </location>
</feature>
<protein>
    <recommendedName>
        <fullName evidence="2">C-type lectin domain-containing protein</fullName>
    </recommendedName>
</protein>
<keyword evidence="4" id="KW-1185">Reference proteome</keyword>
<feature type="domain" description="C-type lectin" evidence="2">
    <location>
        <begin position="267"/>
        <end position="343"/>
    </location>
</feature>
<dbReference type="PROSITE" id="PS50041">
    <property type="entry name" value="C_TYPE_LECTIN_2"/>
    <property type="match status" value="3"/>
</dbReference>
<evidence type="ECO:0000313" key="4">
    <source>
        <dbReference type="Proteomes" id="UP001205998"/>
    </source>
</evidence>